<evidence type="ECO:0000256" key="3">
    <source>
        <dbReference type="SAM" id="Phobius"/>
    </source>
</evidence>
<feature type="transmembrane region" description="Helical" evidence="3">
    <location>
        <begin position="201"/>
        <end position="224"/>
    </location>
</feature>
<feature type="region of interest" description="Disordered" evidence="2">
    <location>
        <begin position="1"/>
        <end position="92"/>
    </location>
</feature>
<dbReference type="AlphaFoldDB" id="A0A1L8WRK8"/>
<dbReference type="CDD" id="cd16891">
    <property type="entry name" value="CwlT-like"/>
    <property type="match status" value="1"/>
</dbReference>
<feature type="domain" description="CwlT-like lysozyme" evidence="4">
    <location>
        <begin position="615"/>
        <end position="769"/>
    </location>
</feature>
<accession>A0A1L8WRK8</accession>
<evidence type="ECO:0000313" key="5">
    <source>
        <dbReference type="EMBL" id="OJG83645.1"/>
    </source>
</evidence>
<sequence length="906" mass="104293">MRFKRAIKAKQQRKKVILKGKAANDHQPVNEQKASQRRFRRLSRNKQNKEKRVNQQEQLIKSSSKRKQPNNERQKKSETKKTNVQKIRQKQDRRKQILLKKQKNARISTIKNNKKNQAAKYEYKKQETKTQKSNAKILEKTQTKNKNVPKKIKRKNGKKTTFKKKNLKDKIGKNIKNNISPKHKFKEMLIDKFGRDANGELNIIGFLLSIILLVPFLSTLIIVIAVLAVVIAIIAVILAIWAFIIALFTIKTEDMAITEAYDYVTWLDAYKNKEVYNRYKQLVEDDKYKKVYFEVNGVEADPEKFSFSSNSDNYVYYLNAKYEDYDINKSVLPTYYDRLKKSTGSVPSAAGLHVEFKDTPHPMNDEPVKIYTVKNEIHAMHDMTFTYKAVLSDDVATLKVDIRSLGEMLDLDPQVNIYSGSQLIGTIPAFAEDEKDKFYPILEVDRFESKIFMDNPLGKTAYSSVIENYGYRGRDDENRNMSIMLKAEPGSPVYATTSETVKGINLSYEPRDRDGKIKNAKGIKTDMGSYYVNYINVTPVVRSGTKLKEGDLIGYTSDSFDGNLMISMKEQRIFIYADPEIVPTIFIDHLSYANRPNLGYNDLSQLRGSLINPPEKVTKWREKVTKEAKKNNIELYVNALLSIIWVESGGDEKMSSDIMGIVKAKGLTRSVDVNESIELGVKYFAELLKKAQQHQLGDLAAAQAYNYGDEYLEDLIRLNGKYSLDNSILYAKERSDGKSVPYNSTVSLNLGYTWRYVFGNMFYAKLISYNLSQGVGEMLEIAKKEIGTTNGDKYWQWGGFDKRVEWSALFVSWVADQVGYIDEGRVPKTASPFQMMKWFKENNKFKEPDKEYLPQPGDLIFFDWKGNKTGNGSGRSIGLDRWMIPWLQRTVGNWWYGRPKARYGSK</sequence>
<dbReference type="Gene3D" id="2.70.70.10">
    <property type="entry name" value="Glucose Permease (Domain IIA)"/>
    <property type="match status" value="1"/>
</dbReference>
<dbReference type="RefSeq" id="WP_071854486.1">
    <property type="nucleotide sequence ID" value="NZ_JXLB01000002.1"/>
</dbReference>
<feature type="compositionally biased region" description="Basic residues" evidence="2">
    <location>
        <begin position="35"/>
        <end position="46"/>
    </location>
</feature>
<evidence type="ECO:0000256" key="1">
    <source>
        <dbReference type="ARBA" id="ARBA00004241"/>
    </source>
</evidence>
<organism evidence="5 6">
    <name type="scientific">Enterococcus ratti</name>
    <dbReference type="NCBI Taxonomy" id="150033"/>
    <lineage>
        <taxon>Bacteria</taxon>
        <taxon>Bacillati</taxon>
        <taxon>Bacillota</taxon>
        <taxon>Bacilli</taxon>
        <taxon>Lactobacillales</taxon>
        <taxon>Enterococcaceae</taxon>
        <taxon>Enterococcus</taxon>
    </lineage>
</organism>
<evidence type="ECO:0000259" key="4">
    <source>
        <dbReference type="Pfam" id="PF13702"/>
    </source>
</evidence>
<comment type="caution">
    <text evidence="5">The sequence shown here is derived from an EMBL/GenBank/DDBJ whole genome shotgun (WGS) entry which is preliminary data.</text>
</comment>
<dbReference type="SUPFAM" id="SSF53955">
    <property type="entry name" value="Lysozyme-like"/>
    <property type="match status" value="1"/>
</dbReference>
<keyword evidence="3" id="KW-1133">Transmembrane helix</keyword>
<dbReference type="Gene3D" id="1.10.530.10">
    <property type="match status" value="1"/>
</dbReference>
<feature type="transmembrane region" description="Helical" evidence="3">
    <location>
        <begin position="230"/>
        <end position="250"/>
    </location>
</feature>
<keyword evidence="3" id="KW-0812">Transmembrane</keyword>
<dbReference type="InterPro" id="IPR011055">
    <property type="entry name" value="Dup_hybrid_motif"/>
</dbReference>
<dbReference type="Pfam" id="PF13702">
    <property type="entry name" value="Lysozyme_like"/>
    <property type="match status" value="1"/>
</dbReference>
<dbReference type="STRING" id="150033.RV14_GL000879"/>
<gene>
    <name evidence="5" type="ORF">RV14_GL000879</name>
</gene>
<comment type="subcellular location">
    <subcellularLocation>
        <location evidence="1">Cell surface</location>
    </subcellularLocation>
</comment>
<dbReference type="InterPro" id="IPR047194">
    <property type="entry name" value="CwlT-like_lysozyme"/>
</dbReference>
<reference evidence="5 6" key="1">
    <citation type="submission" date="2014-12" db="EMBL/GenBank/DDBJ databases">
        <title>Draft genome sequences of 29 type strains of Enterococci.</title>
        <authorList>
            <person name="Zhong Z."/>
            <person name="Sun Z."/>
            <person name="Liu W."/>
            <person name="Zhang W."/>
            <person name="Zhang H."/>
        </authorList>
    </citation>
    <scope>NUCLEOTIDE SEQUENCE [LARGE SCALE GENOMIC DNA]</scope>
    <source>
        <strain evidence="5 6">DSM 15687</strain>
    </source>
</reference>
<proteinExistence type="predicted"/>
<feature type="compositionally biased region" description="Basic and acidic residues" evidence="2">
    <location>
        <begin position="69"/>
        <end position="81"/>
    </location>
</feature>
<name>A0A1L8WRK8_9ENTE</name>
<keyword evidence="3" id="KW-0472">Membrane</keyword>
<evidence type="ECO:0000313" key="6">
    <source>
        <dbReference type="Proteomes" id="UP000182152"/>
    </source>
</evidence>
<evidence type="ECO:0000256" key="2">
    <source>
        <dbReference type="SAM" id="MobiDB-lite"/>
    </source>
</evidence>
<protein>
    <recommendedName>
        <fullName evidence="4">CwlT-like lysozyme domain-containing protein</fullName>
    </recommendedName>
</protein>
<feature type="compositionally biased region" description="Basic residues" evidence="2">
    <location>
        <begin position="1"/>
        <end position="18"/>
    </location>
</feature>
<dbReference type="EMBL" id="JXLB01000002">
    <property type="protein sequence ID" value="OJG83645.1"/>
    <property type="molecule type" value="Genomic_DNA"/>
</dbReference>
<dbReference type="InterPro" id="IPR023346">
    <property type="entry name" value="Lysozyme-like_dom_sf"/>
</dbReference>
<dbReference type="GO" id="GO:0009986">
    <property type="term" value="C:cell surface"/>
    <property type="evidence" value="ECO:0007669"/>
    <property type="project" value="UniProtKB-SubCell"/>
</dbReference>
<dbReference type="Proteomes" id="UP000182152">
    <property type="component" value="Unassembled WGS sequence"/>
</dbReference>
<keyword evidence="6" id="KW-1185">Reference proteome</keyword>